<dbReference type="Proteomes" id="UP000594263">
    <property type="component" value="Unplaced"/>
</dbReference>
<dbReference type="Gramene" id="Kaladp0058s0032.1.v1.1">
    <property type="protein sequence ID" value="Kaladp0058s0032.1.v1.1"/>
    <property type="gene ID" value="Kaladp0058s0032.v1.1"/>
</dbReference>
<dbReference type="GO" id="GO:0005759">
    <property type="term" value="C:mitochondrial matrix"/>
    <property type="evidence" value="ECO:0007669"/>
    <property type="project" value="InterPro"/>
</dbReference>
<proteinExistence type="predicted"/>
<evidence type="ECO:0008006" key="3">
    <source>
        <dbReference type="Google" id="ProtNLM"/>
    </source>
</evidence>
<dbReference type="EnsemblPlants" id="Kaladp0058s0032.1.v1.1">
    <property type="protein sequence ID" value="Kaladp0058s0032.1.v1.1"/>
    <property type="gene ID" value="Kaladp0058s0032.v1.1"/>
</dbReference>
<organism evidence="1 2">
    <name type="scientific">Kalanchoe fedtschenkoi</name>
    <name type="common">Lavender scallops</name>
    <name type="synonym">South American air plant</name>
    <dbReference type="NCBI Taxonomy" id="63787"/>
    <lineage>
        <taxon>Eukaryota</taxon>
        <taxon>Viridiplantae</taxon>
        <taxon>Streptophyta</taxon>
        <taxon>Embryophyta</taxon>
        <taxon>Tracheophyta</taxon>
        <taxon>Spermatophyta</taxon>
        <taxon>Magnoliopsida</taxon>
        <taxon>eudicotyledons</taxon>
        <taxon>Gunneridae</taxon>
        <taxon>Pentapetalae</taxon>
        <taxon>Saxifragales</taxon>
        <taxon>Crassulaceae</taxon>
        <taxon>Kalanchoe</taxon>
    </lineage>
</organism>
<evidence type="ECO:0000313" key="2">
    <source>
        <dbReference type="Proteomes" id="UP000594263"/>
    </source>
</evidence>
<dbReference type="PANTHER" id="PTHR10826:SF14">
    <property type="entry name" value="MITOCHONDRIAL GLYCOPROTEIN FAMILY PROTEIN"/>
    <property type="match status" value="1"/>
</dbReference>
<accession>A0A7N0U7I7</accession>
<dbReference type="Pfam" id="PF02330">
    <property type="entry name" value="MAM33"/>
    <property type="match status" value="1"/>
</dbReference>
<dbReference type="InterPro" id="IPR003428">
    <property type="entry name" value="MAM33"/>
</dbReference>
<dbReference type="SUPFAM" id="SSF54529">
    <property type="entry name" value="Mitochondrial glycoprotein MAM33-like"/>
    <property type="match status" value="1"/>
</dbReference>
<dbReference type="AlphaFoldDB" id="A0A7N0U7I7"/>
<sequence length="250" mass="28368">MARFIRALQRSANQALTSSSPCAAGSGRLASGAQLGVRSWTAPSSFPSRVRTYGNAVAERMSPMEANLLRRIVKQREHLMDSASRFPLPTEIGAFDVMDNPGEQQITLTRKYGENEDIRIEASTFDCCVAVPLTGLGPLKGEERYHITLRIHITKGEGSNPLKIICSSWPEFLEFQRLLVESEQQHRVVKPYIGRYFGALDVRFRKSFCQFFGERGIDNELSFALHEYMKNRKKIDFSKWLGKVQTFVEQ</sequence>
<dbReference type="PANTHER" id="PTHR10826">
    <property type="entry name" value="COMPLEMENT COMPONENT 1"/>
    <property type="match status" value="1"/>
</dbReference>
<dbReference type="Gene3D" id="3.10.280.10">
    <property type="entry name" value="Mitochondrial glycoprotein"/>
    <property type="match status" value="1"/>
</dbReference>
<name>A0A7N0U7I7_KALFE</name>
<reference evidence="1" key="1">
    <citation type="submission" date="2021-01" db="UniProtKB">
        <authorList>
            <consortium name="EnsemblPlants"/>
        </authorList>
    </citation>
    <scope>IDENTIFICATION</scope>
</reference>
<keyword evidence="2" id="KW-1185">Reference proteome</keyword>
<evidence type="ECO:0000313" key="1">
    <source>
        <dbReference type="EnsemblPlants" id="Kaladp0058s0032.1.v1.1"/>
    </source>
</evidence>
<protein>
    <recommendedName>
        <fullName evidence="3">Mitochondrial glycoprotein family protein</fullName>
    </recommendedName>
</protein>
<dbReference type="InterPro" id="IPR036561">
    <property type="entry name" value="MAM33_sf"/>
</dbReference>